<dbReference type="PATRIC" id="fig|1114964.3.peg.576"/>
<keyword evidence="1" id="KW-1133">Transmembrane helix</keyword>
<gene>
    <name evidence="2" type="ORF">L485_03065</name>
</gene>
<reference evidence="2 3" key="1">
    <citation type="journal article" date="2013" name="Genome Announc.">
        <title>Draft Genome Sequence of a Hexachlorocyclohexane-Degrading Bacterium, Sphingobium baderi Strain LL03T.</title>
        <authorList>
            <person name="Kaur J."/>
            <person name="Verma H."/>
            <person name="Tripathi C."/>
            <person name="Khurana J.P."/>
            <person name="Lal R."/>
        </authorList>
    </citation>
    <scope>NUCLEOTIDE SEQUENCE [LARGE SCALE GENOMIC DNA]</scope>
    <source>
        <strain evidence="2 3">LL03</strain>
    </source>
</reference>
<keyword evidence="1" id="KW-0472">Membrane</keyword>
<organism evidence="2 3">
    <name type="scientific">Sphingobium baderi LL03</name>
    <dbReference type="NCBI Taxonomy" id="1114964"/>
    <lineage>
        <taxon>Bacteria</taxon>
        <taxon>Pseudomonadati</taxon>
        <taxon>Pseudomonadota</taxon>
        <taxon>Alphaproteobacteria</taxon>
        <taxon>Sphingomonadales</taxon>
        <taxon>Sphingomonadaceae</taxon>
        <taxon>Sphingobium</taxon>
    </lineage>
</organism>
<dbReference type="AlphaFoldDB" id="T0GML9"/>
<evidence type="ECO:0000313" key="3">
    <source>
        <dbReference type="Proteomes" id="UP000015524"/>
    </source>
</evidence>
<feature type="transmembrane region" description="Helical" evidence="1">
    <location>
        <begin position="16"/>
        <end position="35"/>
    </location>
</feature>
<keyword evidence="1" id="KW-0812">Transmembrane</keyword>
<keyword evidence="3" id="KW-1185">Reference proteome</keyword>
<accession>T0GML9</accession>
<proteinExistence type="predicted"/>
<protein>
    <submittedName>
        <fullName evidence="2">Uncharacterized protein</fullName>
    </submittedName>
</protein>
<comment type="caution">
    <text evidence="2">The sequence shown here is derived from an EMBL/GenBank/DDBJ whole genome shotgun (WGS) entry which is preliminary data.</text>
</comment>
<dbReference type="EMBL" id="ATIB01000027">
    <property type="protein sequence ID" value="EQB05111.1"/>
    <property type="molecule type" value="Genomic_DNA"/>
</dbReference>
<sequence length="39" mass="4420">MTGSSPSRRRLPQGSCFILLLPLALAFWMAVMWLIDQGR</sequence>
<dbReference type="Proteomes" id="UP000015524">
    <property type="component" value="Unassembled WGS sequence"/>
</dbReference>
<evidence type="ECO:0000313" key="2">
    <source>
        <dbReference type="EMBL" id="EQB05111.1"/>
    </source>
</evidence>
<name>T0GML9_9SPHN</name>
<evidence type="ECO:0000256" key="1">
    <source>
        <dbReference type="SAM" id="Phobius"/>
    </source>
</evidence>